<dbReference type="AntiFam" id="ANF00205">
    <property type="entry name" value="Shadow ORF (opposite nemA)"/>
</dbReference>
<name>A0AA35MJU8_9HYPO</name>
<evidence type="ECO:0000313" key="3">
    <source>
        <dbReference type="Proteomes" id="UP001160390"/>
    </source>
</evidence>
<dbReference type="Proteomes" id="UP001160390">
    <property type="component" value="Unassembled WGS sequence"/>
</dbReference>
<proteinExistence type="predicted"/>
<keyword evidence="3" id="KW-1185">Reference proteome</keyword>
<evidence type="ECO:0000256" key="1">
    <source>
        <dbReference type="SAM" id="MobiDB-lite"/>
    </source>
</evidence>
<organism evidence="2 3">
    <name type="scientific">Clonostachys chloroleuca</name>
    <dbReference type="NCBI Taxonomy" id="1926264"/>
    <lineage>
        <taxon>Eukaryota</taxon>
        <taxon>Fungi</taxon>
        <taxon>Dikarya</taxon>
        <taxon>Ascomycota</taxon>
        <taxon>Pezizomycotina</taxon>
        <taxon>Sordariomycetes</taxon>
        <taxon>Hypocreomycetidae</taxon>
        <taxon>Hypocreales</taxon>
        <taxon>Bionectriaceae</taxon>
        <taxon>Clonostachys</taxon>
    </lineage>
</organism>
<dbReference type="EMBL" id="CABFNP030001299">
    <property type="protein sequence ID" value="CAI6098170.1"/>
    <property type="molecule type" value="Genomic_DNA"/>
</dbReference>
<feature type="region of interest" description="Disordered" evidence="1">
    <location>
        <begin position="159"/>
        <end position="181"/>
    </location>
</feature>
<feature type="compositionally biased region" description="Basic and acidic residues" evidence="1">
    <location>
        <begin position="159"/>
        <end position="176"/>
    </location>
</feature>
<reference evidence="2" key="1">
    <citation type="submission" date="2023-01" db="EMBL/GenBank/DDBJ databases">
        <authorList>
            <person name="Piombo E."/>
        </authorList>
    </citation>
    <scope>NUCLEOTIDE SEQUENCE</scope>
</reference>
<comment type="caution">
    <text evidence="2">The sequence shown here is derived from an EMBL/GenBank/DDBJ whole genome shotgun (WGS) entry which is preliminary data.</text>
</comment>
<protein>
    <submittedName>
        <fullName evidence="2">Uncharacterized protein</fullName>
    </submittedName>
</protein>
<accession>A0AA35MJU8</accession>
<evidence type="ECO:0000313" key="2">
    <source>
        <dbReference type="EMBL" id="CAI6098170.1"/>
    </source>
</evidence>
<gene>
    <name evidence="2" type="ORF">CCHLO57077_00002162</name>
</gene>
<sequence length="436" mass="47816">MNLRPRPGLASRPVVLVRTLDLYVQVLGHPQYKLGISEELPGHEHKVRPGDLPVLQLDADPAIPVLLHDFASHVGLPYLTNRRNLEIQPLCPHGLSNLAREVALVVRVDLDLLVVVVATAADIEDIDGQPGEDLGQADAVVDIPGLLVRILHPLRRRDAEPQRRGLGDDGTHRRDDLPEEPSPVLKATAVVILQQRYIKTYVCEARKELRNQIAMRTMDLNNIKPSLHSPPRSISEPLNQPLDILQRQSLRGRIVPSERNRARRHHIVRPPADSLIRQVRPRPIDHPPGEGTSLAPRVRELDARLPALAVHEVDDAPQRRDLGVLPEPQAVWGDAPARLDGRGLDDGQRGAGEGELAQVDEVEVGGVPVPGAVGAHGGHDEAVLQRHAADPERPEQGRRRGCVQSRSCGWVLCGREEGDALRAGVAQIRGAEINSI</sequence>
<dbReference type="AlphaFoldDB" id="A0AA35MJU8"/>